<dbReference type="PaxDb" id="3880-AES96232"/>
<reference evidence="2" key="3">
    <citation type="submission" date="2015-04" db="UniProtKB">
        <authorList>
            <consortium name="EnsemblPlants"/>
        </authorList>
    </citation>
    <scope>IDENTIFICATION</scope>
    <source>
        <strain evidence="2">cv. Jemalong A17</strain>
    </source>
</reference>
<dbReference type="EMBL" id="CM001221">
    <property type="protein sequence ID" value="AES96232.1"/>
    <property type="molecule type" value="Genomic_DNA"/>
</dbReference>
<reference evidence="1 3" key="1">
    <citation type="journal article" date="2011" name="Nature">
        <title>The Medicago genome provides insight into the evolution of rhizobial symbioses.</title>
        <authorList>
            <person name="Young N.D."/>
            <person name="Debelle F."/>
            <person name="Oldroyd G.E."/>
            <person name="Geurts R."/>
            <person name="Cannon S.B."/>
            <person name="Udvardi M.K."/>
            <person name="Benedito V.A."/>
            <person name="Mayer K.F."/>
            <person name="Gouzy J."/>
            <person name="Schoof H."/>
            <person name="Van de Peer Y."/>
            <person name="Proost S."/>
            <person name="Cook D.R."/>
            <person name="Meyers B.C."/>
            <person name="Spannagl M."/>
            <person name="Cheung F."/>
            <person name="De Mita S."/>
            <person name="Krishnakumar V."/>
            <person name="Gundlach H."/>
            <person name="Zhou S."/>
            <person name="Mudge J."/>
            <person name="Bharti A.K."/>
            <person name="Murray J.D."/>
            <person name="Naoumkina M.A."/>
            <person name="Rosen B."/>
            <person name="Silverstein K.A."/>
            <person name="Tang H."/>
            <person name="Rombauts S."/>
            <person name="Zhao P.X."/>
            <person name="Zhou P."/>
            <person name="Barbe V."/>
            <person name="Bardou P."/>
            <person name="Bechner M."/>
            <person name="Bellec A."/>
            <person name="Berger A."/>
            <person name="Berges H."/>
            <person name="Bidwell S."/>
            <person name="Bisseling T."/>
            <person name="Choisne N."/>
            <person name="Couloux A."/>
            <person name="Denny R."/>
            <person name="Deshpande S."/>
            <person name="Dai X."/>
            <person name="Doyle J.J."/>
            <person name="Dudez A.M."/>
            <person name="Farmer A.D."/>
            <person name="Fouteau S."/>
            <person name="Franken C."/>
            <person name="Gibelin C."/>
            <person name="Gish J."/>
            <person name="Goldstein S."/>
            <person name="Gonzalez A.J."/>
            <person name="Green P.J."/>
            <person name="Hallab A."/>
            <person name="Hartog M."/>
            <person name="Hua A."/>
            <person name="Humphray S.J."/>
            <person name="Jeong D.H."/>
            <person name="Jing Y."/>
            <person name="Jocker A."/>
            <person name="Kenton S.M."/>
            <person name="Kim D.J."/>
            <person name="Klee K."/>
            <person name="Lai H."/>
            <person name="Lang C."/>
            <person name="Lin S."/>
            <person name="Macmil S.L."/>
            <person name="Magdelenat G."/>
            <person name="Matthews L."/>
            <person name="McCorrison J."/>
            <person name="Monaghan E.L."/>
            <person name="Mun J.H."/>
            <person name="Najar F.Z."/>
            <person name="Nicholson C."/>
            <person name="Noirot C."/>
            <person name="O'Bleness M."/>
            <person name="Paule C.R."/>
            <person name="Poulain J."/>
            <person name="Prion F."/>
            <person name="Qin B."/>
            <person name="Qu C."/>
            <person name="Retzel E.F."/>
            <person name="Riddle C."/>
            <person name="Sallet E."/>
            <person name="Samain S."/>
            <person name="Samson N."/>
            <person name="Sanders I."/>
            <person name="Saurat O."/>
            <person name="Scarpelli C."/>
            <person name="Schiex T."/>
            <person name="Segurens B."/>
            <person name="Severin A.J."/>
            <person name="Sherrier D.J."/>
            <person name="Shi R."/>
            <person name="Sims S."/>
            <person name="Singer S.R."/>
            <person name="Sinharoy S."/>
            <person name="Sterck L."/>
            <person name="Viollet A."/>
            <person name="Wang B.B."/>
            <person name="Wang K."/>
            <person name="Wang M."/>
            <person name="Wang X."/>
            <person name="Warfsmann J."/>
            <person name="Weissenbach J."/>
            <person name="White D.D."/>
            <person name="White J.D."/>
            <person name="Wiley G.B."/>
            <person name="Wincker P."/>
            <person name="Xing Y."/>
            <person name="Yang L."/>
            <person name="Yao Z."/>
            <person name="Ying F."/>
            <person name="Zhai J."/>
            <person name="Zhou L."/>
            <person name="Zuber A."/>
            <person name="Denarie J."/>
            <person name="Dixon R.A."/>
            <person name="May G.D."/>
            <person name="Schwartz D.C."/>
            <person name="Rogers J."/>
            <person name="Quetier F."/>
            <person name="Town C.D."/>
            <person name="Roe B.A."/>
        </authorList>
    </citation>
    <scope>NUCLEOTIDE SEQUENCE [LARGE SCALE GENOMIC DNA]</scope>
    <source>
        <strain evidence="1">A17</strain>
        <strain evidence="2 3">cv. Jemalong A17</strain>
    </source>
</reference>
<name>G7K2Q6_MEDTR</name>
<proteinExistence type="predicted"/>
<sequence>MENTTILTYMTSRDLDCSSRVLAVADRFRDWWGPCHPPDAIIFQQKRKILLCDDIFDD</sequence>
<evidence type="ECO:0000313" key="1">
    <source>
        <dbReference type="EMBL" id="AES96232.1"/>
    </source>
</evidence>
<evidence type="ECO:0000313" key="3">
    <source>
        <dbReference type="Proteomes" id="UP000002051"/>
    </source>
</evidence>
<dbReference type="AlphaFoldDB" id="G7K2Q6"/>
<dbReference type="Proteomes" id="UP000002051">
    <property type="component" value="Chromosome 5"/>
</dbReference>
<reference evidence="1 3" key="2">
    <citation type="journal article" date="2014" name="BMC Genomics">
        <title>An improved genome release (version Mt4.0) for the model legume Medicago truncatula.</title>
        <authorList>
            <person name="Tang H."/>
            <person name="Krishnakumar V."/>
            <person name="Bidwell S."/>
            <person name="Rosen B."/>
            <person name="Chan A."/>
            <person name="Zhou S."/>
            <person name="Gentzbittel L."/>
            <person name="Childs K.L."/>
            <person name="Yandell M."/>
            <person name="Gundlach H."/>
            <person name="Mayer K.F."/>
            <person name="Schwartz D.C."/>
            <person name="Town C.D."/>
        </authorList>
    </citation>
    <scope>GENOME REANNOTATION</scope>
    <source>
        <strain evidence="2 3">cv. Jemalong A17</strain>
    </source>
</reference>
<gene>
    <name evidence="1" type="ordered locus">MTR_5g034800</name>
</gene>
<evidence type="ECO:0000313" key="2">
    <source>
        <dbReference type="EnsemblPlants" id="AES96232"/>
    </source>
</evidence>
<keyword evidence="3" id="KW-1185">Reference proteome</keyword>
<protein>
    <submittedName>
        <fullName evidence="1 2">Uncharacterized protein</fullName>
    </submittedName>
</protein>
<organism evidence="1 3">
    <name type="scientific">Medicago truncatula</name>
    <name type="common">Barrel medic</name>
    <name type="synonym">Medicago tribuloides</name>
    <dbReference type="NCBI Taxonomy" id="3880"/>
    <lineage>
        <taxon>Eukaryota</taxon>
        <taxon>Viridiplantae</taxon>
        <taxon>Streptophyta</taxon>
        <taxon>Embryophyta</taxon>
        <taxon>Tracheophyta</taxon>
        <taxon>Spermatophyta</taxon>
        <taxon>Magnoliopsida</taxon>
        <taxon>eudicotyledons</taxon>
        <taxon>Gunneridae</taxon>
        <taxon>Pentapetalae</taxon>
        <taxon>rosids</taxon>
        <taxon>fabids</taxon>
        <taxon>Fabales</taxon>
        <taxon>Fabaceae</taxon>
        <taxon>Papilionoideae</taxon>
        <taxon>50 kb inversion clade</taxon>
        <taxon>NPAAA clade</taxon>
        <taxon>Hologalegina</taxon>
        <taxon>IRL clade</taxon>
        <taxon>Trifolieae</taxon>
        <taxon>Medicago</taxon>
    </lineage>
</organism>
<dbReference type="HOGENOM" id="CLU_2982089_0_0_1"/>
<dbReference type="EnsemblPlants" id="AES96232">
    <property type="protein sequence ID" value="AES96232"/>
    <property type="gene ID" value="MTR_5g034800"/>
</dbReference>
<accession>G7K2Q6</accession>